<dbReference type="Pfam" id="PF04578">
    <property type="entry name" value="DUF594"/>
    <property type="match status" value="1"/>
</dbReference>
<keyword evidence="2" id="KW-1133">Transmembrane helix</keyword>
<proteinExistence type="predicted"/>
<dbReference type="EnsemblPlants" id="LPERR11G16370.1">
    <property type="protein sequence ID" value="LPERR11G16370.1"/>
    <property type="gene ID" value="LPERR11G16370"/>
</dbReference>
<keyword evidence="2" id="KW-0472">Membrane</keyword>
<name>A0A0D9XU95_9ORYZ</name>
<evidence type="ECO:0000256" key="1">
    <source>
        <dbReference type="SAM" id="MobiDB-lite"/>
    </source>
</evidence>
<dbReference type="InterPro" id="IPR007658">
    <property type="entry name" value="DUF594"/>
</dbReference>
<feature type="transmembrane region" description="Helical" evidence="2">
    <location>
        <begin position="24"/>
        <end position="48"/>
    </location>
</feature>
<reference evidence="5" key="2">
    <citation type="submission" date="2013-12" db="EMBL/GenBank/DDBJ databases">
        <authorList>
            <person name="Yu Y."/>
            <person name="Lee S."/>
            <person name="de Baynast K."/>
            <person name="Wissotski M."/>
            <person name="Liu L."/>
            <person name="Talag J."/>
            <person name="Goicoechea J."/>
            <person name="Angelova A."/>
            <person name="Jetty R."/>
            <person name="Kudrna D."/>
            <person name="Golser W."/>
            <person name="Rivera L."/>
            <person name="Zhang J."/>
            <person name="Wing R."/>
        </authorList>
    </citation>
    <scope>NUCLEOTIDE SEQUENCE</scope>
</reference>
<organism evidence="4 5">
    <name type="scientific">Leersia perrieri</name>
    <dbReference type="NCBI Taxonomy" id="77586"/>
    <lineage>
        <taxon>Eukaryota</taxon>
        <taxon>Viridiplantae</taxon>
        <taxon>Streptophyta</taxon>
        <taxon>Embryophyta</taxon>
        <taxon>Tracheophyta</taxon>
        <taxon>Spermatophyta</taxon>
        <taxon>Magnoliopsida</taxon>
        <taxon>Liliopsida</taxon>
        <taxon>Poales</taxon>
        <taxon>Poaceae</taxon>
        <taxon>BOP clade</taxon>
        <taxon>Oryzoideae</taxon>
        <taxon>Oryzeae</taxon>
        <taxon>Oryzinae</taxon>
        <taxon>Leersia</taxon>
    </lineage>
</organism>
<feature type="compositionally biased region" description="Low complexity" evidence="1">
    <location>
        <begin position="726"/>
        <end position="741"/>
    </location>
</feature>
<dbReference type="Proteomes" id="UP000032180">
    <property type="component" value="Chromosome 11"/>
</dbReference>
<accession>A0A0D9XU95</accession>
<dbReference type="HOGENOM" id="CLU_008762_2_0_1"/>
<protein>
    <recommendedName>
        <fullName evidence="3">DUF4220 domain-containing protein</fullName>
    </recommendedName>
</protein>
<feature type="transmembrane region" description="Helical" evidence="2">
    <location>
        <begin position="336"/>
        <end position="355"/>
    </location>
</feature>
<keyword evidence="2" id="KW-0812">Transmembrane</keyword>
<dbReference type="Pfam" id="PF13968">
    <property type="entry name" value="DUF4220"/>
    <property type="match status" value="1"/>
</dbReference>
<evidence type="ECO:0000313" key="5">
    <source>
        <dbReference type="Proteomes" id="UP000032180"/>
    </source>
</evidence>
<evidence type="ECO:0000259" key="3">
    <source>
        <dbReference type="Pfam" id="PF13968"/>
    </source>
</evidence>
<feature type="transmembrane region" description="Helical" evidence="2">
    <location>
        <begin position="375"/>
        <end position="393"/>
    </location>
</feature>
<evidence type="ECO:0000256" key="2">
    <source>
        <dbReference type="SAM" id="Phobius"/>
    </source>
</evidence>
<keyword evidence="5" id="KW-1185">Reference proteome</keyword>
<evidence type="ECO:0000313" key="4">
    <source>
        <dbReference type="EnsemblPlants" id="LPERR11G16370.1"/>
    </source>
</evidence>
<dbReference type="Gramene" id="LPERR11G16370.1">
    <property type="protein sequence ID" value="LPERR11G16370.1"/>
    <property type="gene ID" value="LPERR11G16370"/>
</dbReference>
<reference evidence="4" key="3">
    <citation type="submission" date="2015-04" db="UniProtKB">
        <authorList>
            <consortium name="EnsemblPlants"/>
        </authorList>
    </citation>
    <scope>IDENTIFICATION</scope>
</reference>
<dbReference type="AlphaFoldDB" id="A0A0D9XU95"/>
<dbReference type="STRING" id="77586.A0A0D9XU95"/>
<reference evidence="4 5" key="1">
    <citation type="submission" date="2012-08" db="EMBL/GenBank/DDBJ databases">
        <title>Oryza genome evolution.</title>
        <authorList>
            <person name="Wing R.A."/>
        </authorList>
    </citation>
    <scope>NUCLEOTIDE SEQUENCE</scope>
</reference>
<feature type="region of interest" description="Disordered" evidence="1">
    <location>
        <begin position="724"/>
        <end position="765"/>
    </location>
</feature>
<sequence length="765" mass="88209">MVGIQEIRGLVSSLFVMLNLKKFILFRIEFLVVLVTVLFLVMFIMDIFRRHIRNATMKAIFTLLDAVSDSIVIYLLGAMQTAPFKNELFSVWALVLVNFRYNVDFISGYGVPDRQGRRFTEWRNVVKLLGSAFLNLSRGSKFARPLWSLWALQIGRSWYRFHSRCLAYNSNWHGRSSELVSEYMRDTSNWKPNECDPGSMDGYKYLVYGEIVELQKPPYLLCPNHNIPNPKNIGNTICPCDHIPKPDNSRNTIQQKDLKDLLDLSLAFSLSRLLRCRLEDAGLQRDTFRINKNLIKRRIIEEEDANRAFGIMEQQMAFLNDYFNTRFPMVFWRGLISLYGNFLASTVTFFVVLWLSVDIRKVYKPPKGELVHLKHGVNVDMIITWVFMSFMMFKEIWEMVTYLLSDWTRLLLVCRGGMDKLINVFLDSYDDRPKIWNLAHKISTGIVPKKENGAKPGNAIDVPECVKRAILEILNSIDLTAGHLPKVVISLSDDKRKKYRWACLELQTCSHAILVWHIATSICKMKLAQDKEVDLSKPGWLSWFTSCFCSSMYLVDEKKLDGELQNRYIVANSLSRYCAHLLVFKPDLISDSFFVPKMIFQETVALAYDDILKDCDSLKKRYDKLTEEEMNNAQVPDEEKITKDVLRKGAILANQLLNNENNEDPWEILSEVWAELLVHLAPSWNASAHKNCLESGGEFITHIWALLWHCGITKSELWPVEDVPRNNAQGASQNNSAENNQVQPVRDEMAQVGGDQQMLASTSRQ</sequence>
<feature type="domain" description="DUF4220" evidence="3">
    <location>
        <begin position="65"/>
        <end position="419"/>
    </location>
</feature>
<dbReference type="PANTHER" id="PTHR31325">
    <property type="entry name" value="OS01G0798800 PROTEIN-RELATED"/>
    <property type="match status" value="1"/>
</dbReference>
<dbReference type="InterPro" id="IPR025315">
    <property type="entry name" value="DUF4220"/>
</dbReference>
<dbReference type="eggNOG" id="ENOG502QSWW">
    <property type="taxonomic scope" value="Eukaryota"/>
</dbReference>